<evidence type="ECO:0000256" key="5">
    <source>
        <dbReference type="SAM" id="MobiDB-lite"/>
    </source>
</evidence>
<name>H2XT03_CIOIN</name>
<keyword evidence="4 6" id="KW-0472">Membrane</keyword>
<dbReference type="InterPro" id="IPR036259">
    <property type="entry name" value="MFS_trans_sf"/>
</dbReference>
<evidence type="ECO:0000313" key="7">
    <source>
        <dbReference type="Ensembl" id="ENSCINP00000032787.1"/>
    </source>
</evidence>
<dbReference type="Pfam" id="PF07690">
    <property type="entry name" value="MFS_1"/>
    <property type="match status" value="1"/>
</dbReference>
<reference evidence="7" key="2">
    <citation type="journal article" date="2008" name="Genome Biol.">
        <title>Improved genome assembly and evidence-based global gene model set for the chordate Ciona intestinalis: new insight into intron and operon populations.</title>
        <authorList>
            <person name="Satou Y."/>
            <person name="Mineta K."/>
            <person name="Ogasawara M."/>
            <person name="Sasakura Y."/>
            <person name="Shoguchi E."/>
            <person name="Ueno K."/>
            <person name="Yamada L."/>
            <person name="Matsumoto J."/>
            <person name="Wasserscheid J."/>
            <person name="Dewar K."/>
            <person name="Wiley G.B."/>
            <person name="Macmil S.L."/>
            <person name="Roe B.A."/>
            <person name="Zeller R.W."/>
            <person name="Hastings K.E."/>
            <person name="Lemaire P."/>
            <person name="Lindquist E."/>
            <person name="Endo T."/>
            <person name="Hotta K."/>
            <person name="Inaba K."/>
        </authorList>
    </citation>
    <scope>NUCLEOTIDE SEQUENCE [LARGE SCALE GENOMIC DNA]</scope>
    <source>
        <strain evidence="7">wild type</strain>
    </source>
</reference>
<dbReference type="InterPro" id="IPR011701">
    <property type="entry name" value="MFS"/>
</dbReference>
<organism evidence="7 8">
    <name type="scientific">Ciona intestinalis</name>
    <name type="common">Transparent sea squirt</name>
    <name type="synonym">Ascidia intestinalis</name>
    <dbReference type="NCBI Taxonomy" id="7719"/>
    <lineage>
        <taxon>Eukaryota</taxon>
        <taxon>Metazoa</taxon>
        <taxon>Chordata</taxon>
        <taxon>Tunicata</taxon>
        <taxon>Ascidiacea</taxon>
        <taxon>Phlebobranchia</taxon>
        <taxon>Cionidae</taxon>
        <taxon>Ciona</taxon>
    </lineage>
</organism>
<feature type="region of interest" description="Disordered" evidence="5">
    <location>
        <begin position="212"/>
        <end position="232"/>
    </location>
</feature>
<protein>
    <recommendedName>
        <fullName evidence="9">Major facilitator superfamily (MFS) profile domain-containing protein</fullName>
    </recommendedName>
</protein>
<feature type="compositionally biased region" description="Basic and acidic residues" evidence="5">
    <location>
        <begin position="221"/>
        <end position="232"/>
    </location>
</feature>
<reference evidence="8" key="1">
    <citation type="journal article" date="2002" name="Science">
        <title>The draft genome of Ciona intestinalis: insights into chordate and vertebrate origins.</title>
        <authorList>
            <person name="Dehal P."/>
            <person name="Satou Y."/>
            <person name="Campbell R.K."/>
            <person name="Chapman J."/>
            <person name="Degnan B."/>
            <person name="De Tomaso A."/>
            <person name="Davidson B."/>
            <person name="Di Gregorio A."/>
            <person name="Gelpke M."/>
            <person name="Goodstein D.M."/>
            <person name="Harafuji N."/>
            <person name="Hastings K.E."/>
            <person name="Ho I."/>
            <person name="Hotta K."/>
            <person name="Huang W."/>
            <person name="Kawashima T."/>
            <person name="Lemaire P."/>
            <person name="Martinez D."/>
            <person name="Meinertzhagen I.A."/>
            <person name="Necula S."/>
            <person name="Nonaka M."/>
            <person name="Putnam N."/>
            <person name="Rash S."/>
            <person name="Saiga H."/>
            <person name="Satake M."/>
            <person name="Terry A."/>
            <person name="Yamada L."/>
            <person name="Wang H.G."/>
            <person name="Awazu S."/>
            <person name="Azumi K."/>
            <person name="Boore J."/>
            <person name="Branno M."/>
            <person name="Chin-Bow S."/>
            <person name="DeSantis R."/>
            <person name="Doyle S."/>
            <person name="Francino P."/>
            <person name="Keys D.N."/>
            <person name="Haga S."/>
            <person name="Hayashi H."/>
            <person name="Hino K."/>
            <person name="Imai K.S."/>
            <person name="Inaba K."/>
            <person name="Kano S."/>
            <person name="Kobayashi K."/>
            <person name="Kobayashi M."/>
            <person name="Lee B.I."/>
            <person name="Makabe K.W."/>
            <person name="Manohar C."/>
            <person name="Matassi G."/>
            <person name="Medina M."/>
            <person name="Mochizuki Y."/>
            <person name="Mount S."/>
            <person name="Morishita T."/>
            <person name="Miura S."/>
            <person name="Nakayama A."/>
            <person name="Nishizaka S."/>
            <person name="Nomoto H."/>
            <person name="Ohta F."/>
            <person name="Oishi K."/>
            <person name="Rigoutsos I."/>
            <person name="Sano M."/>
            <person name="Sasaki A."/>
            <person name="Sasakura Y."/>
            <person name="Shoguchi E."/>
            <person name="Shin-i T."/>
            <person name="Spagnuolo A."/>
            <person name="Stainier D."/>
            <person name="Suzuki M.M."/>
            <person name="Tassy O."/>
            <person name="Takatori N."/>
            <person name="Tokuoka M."/>
            <person name="Yagi K."/>
            <person name="Yoshizaki F."/>
            <person name="Wada S."/>
            <person name="Zhang C."/>
            <person name="Hyatt P.D."/>
            <person name="Larimer F."/>
            <person name="Detter C."/>
            <person name="Doggett N."/>
            <person name="Glavina T."/>
            <person name="Hawkins T."/>
            <person name="Richardson P."/>
            <person name="Lucas S."/>
            <person name="Kohara Y."/>
            <person name="Levine M."/>
            <person name="Satoh N."/>
            <person name="Rokhsar D.S."/>
        </authorList>
    </citation>
    <scope>NUCLEOTIDE SEQUENCE [LARGE SCALE GENOMIC DNA]</scope>
</reference>
<evidence type="ECO:0000256" key="3">
    <source>
        <dbReference type="ARBA" id="ARBA00022989"/>
    </source>
</evidence>
<evidence type="ECO:0000256" key="6">
    <source>
        <dbReference type="SAM" id="Phobius"/>
    </source>
</evidence>
<dbReference type="InterPro" id="IPR049680">
    <property type="entry name" value="FLVCR1-2_SLC49-like"/>
</dbReference>
<dbReference type="PANTHER" id="PTHR10924:SF6">
    <property type="entry name" value="SOLUTE CARRIER FAMILY 49 MEMBER A3"/>
    <property type="match status" value="1"/>
</dbReference>
<feature type="transmembrane region" description="Helical" evidence="6">
    <location>
        <begin position="188"/>
        <end position="207"/>
    </location>
</feature>
<dbReference type="GO" id="GO:0022857">
    <property type="term" value="F:transmembrane transporter activity"/>
    <property type="evidence" value="ECO:0007669"/>
    <property type="project" value="InterPro"/>
</dbReference>
<proteinExistence type="predicted"/>
<dbReference type="GO" id="GO:0016020">
    <property type="term" value="C:membrane"/>
    <property type="evidence" value="ECO:0000318"/>
    <property type="project" value="GO_Central"/>
</dbReference>
<keyword evidence="2 6" id="KW-0812">Transmembrane</keyword>
<reference evidence="7" key="3">
    <citation type="submission" date="2025-08" db="UniProtKB">
        <authorList>
            <consortium name="Ensembl"/>
        </authorList>
    </citation>
    <scope>IDENTIFICATION</scope>
</reference>
<dbReference type="AlphaFoldDB" id="H2XT03"/>
<evidence type="ECO:0000256" key="4">
    <source>
        <dbReference type="ARBA" id="ARBA00023136"/>
    </source>
</evidence>
<dbReference type="SUPFAM" id="SSF103473">
    <property type="entry name" value="MFS general substrate transporter"/>
    <property type="match status" value="1"/>
</dbReference>
<dbReference type="PANTHER" id="PTHR10924">
    <property type="entry name" value="MAJOR FACILITATOR SUPERFAMILY PROTEIN-RELATED"/>
    <property type="match status" value="1"/>
</dbReference>
<dbReference type="Ensembl" id="ENSCINT00000030215.1">
    <property type="protein sequence ID" value="ENSCINP00000032787.1"/>
    <property type="gene ID" value="ENSCING00000020904.1"/>
</dbReference>
<feature type="transmembrane region" description="Helical" evidence="6">
    <location>
        <begin position="59"/>
        <end position="79"/>
    </location>
</feature>
<dbReference type="OMA" id="STIMNEM"/>
<keyword evidence="3 6" id="KW-1133">Transmembrane helix</keyword>
<dbReference type="InParanoid" id="H2XT03"/>
<dbReference type="Gene3D" id="1.20.1250.20">
    <property type="entry name" value="MFS general substrate transporter like domains"/>
    <property type="match status" value="1"/>
</dbReference>
<dbReference type="EMBL" id="EAAA01001821">
    <property type="status" value="NOT_ANNOTATED_CDS"/>
    <property type="molecule type" value="Genomic_DNA"/>
</dbReference>
<comment type="subcellular location">
    <subcellularLocation>
        <location evidence="1">Membrane</location>
        <topology evidence="1">Multi-pass membrane protein</topology>
    </subcellularLocation>
</comment>
<feature type="transmembrane region" description="Helical" evidence="6">
    <location>
        <begin position="156"/>
        <end position="176"/>
    </location>
</feature>
<dbReference type="Proteomes" id="UP000008144">
    <property type="component" value="Chromosome 3"/>
</dbReference>
<feature type="transmembrane region" description="Helical" evidence="6">
    <location>
        <begin position="116"/>
        <end position="135"/>
    </location>
</feature>
<reference evidence="7" key="4">
    <citation type="submission" date="2025-09" db="UniProtKB">
        <authorList>
            <consortium name="Ensembl"/>
        </authorList>
    </citation>
    <scope>IDENTIFICATION</scope>
</reference>
<evidence type="ECO:0000256" key="2">
    <source>
        <dbReference type="ARBA" id="ARBA00022692"/>
    </source>
</evidence>
<evidence type="ECO:0000256" key="1">
    <source>
        <dbReference type="ARBA" id="ARBA00004141"/>
    </source>
</evidence>
<evidence type="ECO:0000313" key="8">
    <source>
        <dbReference type="Proteomes" id="UP000008144"/>
    </source>
</evidence>
<dbReference type="HOGENOM" id="CLU_110950_0_0_1"/>
<evidence type="ECO:0008006" key="9">
    <source>
        <dbReference type="Google" id="ProtNLM"/>
    </source>
</evidence>
<feature type="transmembrane region" description="Helical" evidence="6">
    <location>
        <begin position="20"/>
        <end position="39"/>
    </location>
</feature>
<feature type="transmembrane region" description="Helical" evidence="6">
    <location>
        <begin position="86"/>
        <end position="104"/>
    </location>
</feature>
<dbReference type="GeneTree" id="ENSGT01030000234625"/>
<sequence length="232" mass="24410">MQDEKSVLEENYRTYAKRWLVLGSVVICNLSGALIWLTFTAVPYPTVEYYNTDLATVNGLSLVFMISAIPVGAVATIVLEKYGLKPALLISAWLTAIGGGLRIISVIESIPPTGKIALLFVGQTICALGQPFTMYAPAKTASTWFADDQRTLANTFASVANPVGVVIAGLVSPTFVSSTTGELDMLNLLITMAVPAAAGAVYTTCVMTSGEPPLPPSAGGDKTKKEVFGKGI</sequence>
<keyword evidence="8" id="KW-1185">Reference proteome</keyword>
<accession>H2XT03</accession>